<evidence type="ECO:0000256" key="4">
    <source>
        <dbReference type="SAM" id="MobiDB-lite"/>
    </source>
</evidence>
<evidence type="ECO:0000313" key="7">
    <source>
        <dbReference type="RefSeq" id="XP_015889240.3"/>
    </source>
</evidence>
<sequence>MTTSLNNNFLPPGLISNLQQVLSSRNDDVEQRSSSLHHHHHHHHHLADSTKISSSSSSCSTSLSSWSEGNKDSLSTKPVVLVTNAEGIESPGLTFLVEALVLDASLDVCVCAPQLDRSVCGHSVTVRETISVCSNEVSGAIAYEVSGTPVDCVSLALSGALFSWSRPALVISGINRGSSSGQNMLYSGAFAGAREALICGVPSLCISLNWKKDVCCESNIKDAVNVCLPLIYAAVEDLQKGVFPKSCLLNIEIPSFPLTNKGFKITKQSQWRSSLSWQAVTATKNSPASHYMSNQQSLGIKLAQLSRDASAAGAARRLNSQRKNVEIESVGIAGKLSSQLKFKKYFRLELLEKERENVDENLDIRAVEDGFVSVTPVTISPTVSSEIQNSVSNWIATHLSGTIKLPLPGII</sequence>
<keyword evidence="3" id="KW-0378">Hydrolase</keyword>
<keyword evidence="6" id="KW-1185">Reference proteome</keyword>
<dbReference type="Gene3D" id="3.40.1210.10">
    <property type="entry name" value="Survival protein SurE-like phosphatase/nucleotidase"/>
    <property type="match status" value="1"/>
</dbReference>
<organism evidence="6 7">
    <name type="scientific">Ziziphus jujuba</name>
    <name type="common">Chinese jujube</name>
    <name type="synonym">Ziziphus sativa</name>
    <dbReference type="NCBI Taxonomy" id="326968"/>
    <lineage>
        <taxon>Eukaryota</taxon>
        <taxon>Viridiplantae</taxon>
        <taxon>Streptophyta</taxon>
        <taxon>Embryophyta</taxon>
        <taxon>Tracheophyta</taxon>
        <taxon>Spermatophyta</taxon>
        <taxon>Magnoliopsida</taxon>
        <taxon>eudicotyledons</taxon>
        <taxon>Gunneridae</taxon>
        <taxon>Pentapetalae</taxon>
        <taxon>rosids</taxon>
        <taxon>fabids</taxon>
        <taxon>Rosales</taxon>
        <taxon>Rhamnaceae</taxon>
        <taxon>Paliureae</taxon>
        <taxon>Ziziphus</taxon>
    </lineage>
</organism>
<dbReference type="InterPro" id="IPR002828">
    <property type="entry name" value="SurE-like_Pase/nucleotidase"/>
</dbReference>
<dbReference type="PANTHER" id="PTHR30457:SF16">
    <property type="entry name" value="SURVIVAL PROTEIN SURE-LIKE PHOSPHATASE_NUCLEOTIDASE DOMAIN-CONTAINING PROTEIN"/>
    <property type="match status" value="1"/>
</dbReference>
<dbReference type="GeneID" id="107424065"/>
<dbReference type="Proteomes" id="UP001652623">
    <property type="component" value="Chromosome 7"/>
</dbReference>
<feature type="domain" description="Survival protein SurE-like phosphatase/nucleotidase" evidence="5">
    <location>
        <begin position="80"/>
        <end position="273"/>
    </location>
</feature>
<dbReference type="InterPro" id="IPR036523">
    <property type="entry name" value="SurE-like_sf"/>
</dbReference>
<dbReference type="SUPFAM" id="SSF64167">
    <property type="entry name" value="SurE-like"/>
    <property type="match status" value="1"/>
</dbReference>
<dbReference type="AlphaFoldDB" id="A0A6P4A2P3"/>
<evidence type="ECO:0000256" key="2">
    <source>
        <dbReference type="ARBA" id="ARBA00022723"/>
    </source>
</evidence>
<gene>
    <name evidence="7" type="primary">LOC107424065</name>
</gene>
<dbReference type="GO" id="GO:0046872">
    <property type="term" value="F:metal ion binding"/>
    <property type="evidence" value="ECO:0007669"/>
    <property type="project" value="UniProtKB-KW"/>
</dbReference>
<evidence type="ECO:0000256" key="3">
    <source>
        <dbReference type="ARBA" id="ARBA00022801"/>
    </source>
</evidence>
<feature type="compositionally biased region" description="Basic residues" evidence="4">
    <location>
        <begin position="35"/>
        <end position="45"/>
    </location>
</feature>
<comment type="similarity">
    <text evidence="1">Belongs to the SurE nucleotidase family.</text>
</comment>
<evidence type="ECO:0000256" key="1">
    <source>
        <dbReference type="ARBA" id="ARBA00011062"/>
    </source>
</evidence>
<name>A0A6P4A2P3_ZIZJJ</name>
<protein>
    <submittedName>
        <fullName evidence="7">Uncharacterized protein LOC107424065</fullName>
    </submittedName>
</protein>
<dbReference type="RefSeq" id="XP_015889240.3">
    <property type="nucleotide sequence ID" value="XM_016033754.4"/>
</dbReference>
<accession>A0A6P4A2P3</accession>
<feature type="region of interest" description="Disordered" evidence="4">
    <location>
        <begin position="26"/>
        <end position="55"/>
    </location>
</feature>
<dbReference type="InParanoid" id="A0A6P4A2P3"/>
<dbReference type="KEGG" id="zju:107424065"/>
<dbReference type="GO" id="GO:0008252">
    <property type="term" value="F:nucleotidase activity"/>
    <property type="evidence" value="ECO:0007669"/>
    <property type="project" value="InterPro"/>
</dbReference>
<reference evidence="7" key="1">
    <citation type="submission" date="2025-08" db="UniProtKB">
        <authorList>
            <consortium name="RefSeq"/>
        </authorList>
    </citation>
    <scope>IDENTIFICATION</scope>
    <source>
        <tissue evidence="7">Seedling</tissue>
    </source>
</reference>
<dbReference type="InterPro" id="IPR030048">
    <property type="entry name" value="SurE"/>
</dbReference>
<dbReference type="Pfam" id="PF01975">
    <property type="entry name" value="SurE"/>
    <property type="match status" value="1"/>
</dbReference>
<evidence type="ECO:0000313" key="6">
    <source>
        <dbReference type="Proteomes" id="UP001652623"/>
    </source>
</evidence>
<proteinExistence type="inferred from homology"/>
<evidence type="ECO:0000259" key="5">
    <source>
        <dbReference type="Pfam" id="PF01975"/>
    </source>
</evidence>
<keyword evidence="2" id="KW-0479">Metal-binding</keyword>
<dbReference type="PANTHER" id="PTHR30457">
    <property type="entry name" value="5'-NUCLEOTIDASE SURE"/>
    <property type="match status" value="1"/>
</dbReference>